<name>A0A9W4GAL1_9CYAN</name>
<dbReference type="Proteomes" id="UP001153719">
    <property type="component" value="Plasmid p1"/>
</dbReference>
<proteinExistence type="predicted"/>
<organism evidence="3 4">
    <name type="scientific">Planktothrix pseudagardhii</name>
    <dbReference type="NCBI Taxonomy" id="132604"/>
    <lineage>
        <taxon>Bacteria</taxon>
        <taxon>Bacillati</taxon>
        <taxon>Cyanobacteriota</taxon>
        <taxon>Cyanophyceae</taxon>
        <taxon>Oscillatoriophycideae</taxon>
        <taxon>Oscillatoriales</taxon>
        <taxon>Microcoleaceae</taxon>
        <taxon>Planktothrix</taxon>
    </lineage>
</organism>
<evidence type="ECO:0000313" key="4">
    <source>
        <dbReference type="Proteomes" id="UP001153719"/>
    </source>
</evidence>
<feature type="domain" description="SWIM-type" evidence="2">
    <location>
        <begin position="100"/>
        <end position="134"/>
    </location>
</feature>
<reference evidence="3" key="1">
    <citation type="submission" date="2020-09" db="EMBL/GenBank/DDBJ databases">
        <authorList>
            <person name="Blom J."/>
        </authorList>
    </citation>
    <scope>NUCLEOTIDE SEQUENCE</scope>
    <source>
        <strain evidence="3">No.713</strain>
        <plasmid evidence="3">p1</plasmid>
    </source>
</reference>
<sequence length="179" mass="20366">MVAQVFTDIIDVEIRVVWHDATTGYTNGFLFEVDNEQVIFPNSDIDKTDRDLYRALGMAVRKTPEFTDAKRESKSNHLTVTNGNFPGVYSVFNPLNSSIYNVIIHPNKTFCECADHQYRNIQCKHIKAVKKHIEKALEPKLKLRSWNIGKLPSAGKLKAIHDYEITDEMISNARASLGI</sequence>
<dbReference type="EMBL" id="LR882968">
    <property type="protein sequence ID" value="CAD5988593.1"/>
    <property type="molecule type" value="Genomic_DNA"/>
</dbReference>
<protein>
    <recommendedName>
        <fullName evidence="2">SWIM-type domain-containing protein</fullName>
    </recommendedName>
</protein>
<geneLocation type="plasmid" evidence="3 4">
    <name>p1</name>
</geneLocation>
<keyword evidence="4" id="KW-1185">Reference proteome</keyword>
<evidence type="ECO:0000256" key="1">
    <source>
        <dbReference type="PROSITE-ProRule" id="PRU00325"/>
    </source>
</evidence>
<dbReference type="KEGG" id="ppsu:NO713_05744"/>
<dbReference type="AlphaFoldDB" id="A0A9W4GAL1"/>
<gene>
    <name evidence="3" type="ORF">NO713_05744</name>
</gene>
<keyword evidence="3" id="KW-0614">Plasmid</keyword>
<keyword evidence="1" id="KW-0863">Zinc-finger</keyword>
<evidence type="ECO:0000259" key="2">
    <source>
        <dbReference type="PROSITE" id="PS50966"/>
    </source>
</evidence>
<dbReference type="RefSeq" id="WP_254175289.1">
    <property type="nucleotide sequence ID" value="NZ_LR882968.1"/>
</dbReference>
<keyword evidence="1" id="KW-0479">Metal-binding</keyword>
<evidence type="ECO:0000313" key="3">
    <source>
        <dbReference type="EMBL" id="CAD5988593.1"/>
    </source>
</evidence>
<accession>A0A9W4GAL1</accession>
<dbReference type="InterPro" id="IPR007527">
    <property type="entry name" value="Znf_SWIM"/>
</dbReference>
<dbReference type="GO" id="GO:0008270">
    <property type="term" value="F:zinc ion binding"/>
    <property type="evidence" value="ECO:0007669"/>
    <property type="project" value="UniProtKB-KW"/>
</dbReference>
<keyword evidence="1" id="KW-0862">Zinc</keyword>
<dbReference type="PROSITE" id="PS50966">
    <property type="entry name" value="ZF_SWIM"/>
    <property type="match status" value="1"/>
</dbReference>
<dbReference type="Pfam" id="PF04434">
    <property type="entry name" value="SWIM"/>
    <property type="match status" value="1"/>
</dbReference>